<accession>E7QS68</accession>
<dbReference type="InterPro" id="IPR040624">
    <property type="entry name" value="HalOD1"/>
</dbReference>
<dbReference type="PATRIC" id="fig|797209.4.peg.1636"/>
<organism evidence="2 4">
    <name type="scientific">Haladaptatus paucihalophilus DX253</name>
    <dbReference type="NCBI Taxonomy" id="797209"/>
    <lineage>
        <taxon>Archaea</taxon>
        <taxon>Methanobacteriati</taxon>
        <taxon>Methanobacteriota</taxon>
        <taxon>Stenosarchaea group</taxon>
        <taxon>Halobacteria</taxon>
        <taxon>Halobacteriales</taxon>
        <taxon>Haladaptataceae</taxon>
        <taxon>Haladaptatus</taxon>
    </lineage>
</organism>
<dbReference type="EMBL" id="AEMG01000006">
    <property type="protein sequence ID" value="EFW92837.1"/>
    <property type="molecule type" value="Genomic_DNA"/>
</dbReference>
<dbReference type="Proteomes" id="UP000184203">
    <property type="component" value="Unassembled WGS sequence"/>
</dbReference>
<dbReference type="Proteomes" id="UP000003751">
    <property type="component" value="Unassembled WGS sequence"/>
</dbReference>
<feature type="domain" description="Halobacterial output" evidence="1">
    <location>
        <begin position="19"/>
        <end position="91"/>
    </location>
</feature>
<keyword evidence="5" id="KW-1185">Reference proteome</keyword>
<name>E7QS68_HALPU</name>
<dbReference type="EMBL" id="FRAN01000001">
    <property type="protein sequence ID" value="SHK11346.1"/>
    <property type="molecule type" value="Genomic_DNA"/>
</dbReference>
<dbReference type="eggNOG" id="arCOG08928">
    <property type="taxonomic scope" value="Archaea"/>
</dbReference>
<dbReference type="RefSeq" id="WP_007978754.1">
    <property type="nucleotide sequence ID" value="NZ_AEMG01000006.1"/>
</dbReference>
<reference evidence="3" key="3">
    <citation type="submission" date="2016-11" db="EMBL/GenBank/DDBJ databases">
        <authorList>
            <person name="Jaros S."/>
            <person name="Januszkiewicz K."/>
            <person name="Wedrychowicz H."/>
        </authorList>
    </citation>
    <scope>NUCLEOTIDE SEQUENCE [LARGE SCALE GENOMIC DNA]</scope>
    <source>
        <strain evidence="3">DX253</strain>
    </source>
</reference>
<evidence type="ECO:0000313" key="5">
    <source>
        <dbReference type="Proteomes" id="UP000184203"/>
    </source>
</evidence>
<reference evidence="5" key="2">
    <citation type="submission" date="2016-11" db="EMBL/GenBank/DDBJ databases">
        <authorList>
            <person name="Varghese N."/>
            <person name="Submissions S."/>
        </authorList>
    </citation>
    <scope>NUCLEOTIDE SEQUENCE [LARGE SCALE GENOMIC DNA]</scope>
    <source>
        <strain evidence="5">DX253</strain>
    </source>
</reference>
<proteinExistence type="predicted"/>
<protein>
    <recommendedName>
        <fullName evidence="1">Halobacterial output domain-containing protein</fullName>
    </recommendedName>
</protein>
<dbReference type="STRING" id="797209.GCA_000376445_00321"/>
<reference evidence="2 4" key="1">
    <citation type="journal article" date="2014" name="ISME J.">
        <title>Trehalose/2-sulfotrehalose biosynthesis and glycine-betaine uptake are widely spread mechanisms for osmoadaptation in the Halobacteriales.</title>
        <authorList>
            <person name="Youssef N.H."/>
            <person name="Savage-Ashlock K.N."/>
            <person name="McCully A.L."/>
            <person name="Luedtke B."/>
            <person name="Shaw E.I."/>
            <person name="Hoff W.D."/>
            <person name="Elshahed M.S."/>
        </authorList>
    </citation>
    <scope>NUCLEOTIDE SEQUENCE [LARGE SCALE GENOMIC DNA]</scope>
    <source>
        <strain evidence="2 4">DX253</strain>
    </source>
</reference>
<dbReference type="Pfam" id="PF18545">
    <property type="entry name" value="HalOD1"/>
    <property type="match status" value="1"/>
</dbReference>
<gene>
    <name evidence="3" type="ORF">SAMN05444342_0618</name>
    <name evidence="2" type="ORF">ZOD2009_08204</name>
</gene>
<evidence type="ECO:0000313" key="4">
    <source>
        <dbReference type="Proteomes" id="UP000003751"/>
    </source>
</evidence>
<evidence type="ECO:0000259" key="1">
    <source>
        <dbReference type="Pfam" id="PF18545"/>
    </source>
</evidence>
<evidence type="ECO:0000313" key="3">
    <source>
        <dbReference type="EMBL" id="SHK11346.1"/>
    </source>
</evidence>
<sequence>MDVAELEEGADFTYDISPDETITEGIVTATAAVTNARTNDMPPLYETVDTDALDELFADSWSGRARNTGRVTFTYCGYEVVVLSNGRILIEATSR</sequence>
<dbReference type="OrthoDB" id="205616at2157"/>
<dbReference type="AlphaFoldDB" id="E7QS68"/>
<evidence type="ECO:0000313" key="2">
    <source>
        <dbReference type="EMBL" id="EFW92837.1"/>
    </source>
</evidence>